<dbReference type="EMBL" id="QJUP01000003">
    <property type="protein sequence ID" value="TBU98800.1"/>
    <property type="molecule type" value="Genomic_DNA"/>
</dbReference>
<dbReference type="InterPro" id="IPR006660">
    <property type="entry name" value="Arsenate_reductase-like"/>
</dbReference>
<comment type="similarity">
    <text evidence="1 2">Belongs to the ArsC family.</text>
</comment>
<gene>
    <name evidence="3" type="ORF">DNJ96_03545</name>
</gene>
<dbReference type="Proteomes" id="UP000292639">
    <property type="component" value="Unassembled WGS sequence"/>
</dbReference>
<organism evidence="3 4">
    <name type="scientific">Stutzerimonas kirkiae</name>
    <dbReference type="NCBI Taxonomy" id="2211392"/>
    <lineage>
        <taxon>Bacteria</taxon>
        <taxon>Pseudomonadati</taxon>
        <taxon>Pseudomonadota</taxon>
        <taxon>Gammaproteobacteria</taxon>
        <taxon>Pseudomonadales</taxon>
        <taxon>Pseudomonadaceae</taxon>
        <taxon>Stutzerimonas</taxon>
    </lineage>
</organism>
<protein>
    <submittedName>
        <fullName evidence="3">Arsenate reductase family protein</fullName>
    </submittedName>
</protein>
<dbReference type="OrthoDB" id="5432555at2"/>
<dbReference type="SUPFAM" id="SSF52833">
    <property type="entry name" value="Thioredoxin-like"/>
    <property type="match status" value="1"/>
</dbReference>
<dbReference type="InterPro" id="IPR036249">
    <property type="entry name" value="Thioredoxin-like_sf"/>
</dbReference>
<name>A0A4Q9RCC5_9GAMM</name>
<sequence length="160" mass="17339">MSCIVFYEKPGCATNGLQKRLLRAAGLQLEVRDLLSEPWSRERLRPFFGERPVAEWFNLSAPAIKHGEVAPHTLDSEQALALMLAQPLLIRRPLLQYGEQRMVGFDPHELSRLLPGQDALARLPADLDGCRHGSAGHGGNTQASGGAQISSCAPAQASSC</sequence>
<dbReference type="NCBIfam" id="TIGR01616">
    <property type="entry name" value="nitro_assoc"/>
    <property type="match status" value="1"/>
</dbReference>
<dbReference type="Pfam" id="PF03960">
    <property type="entry name" value="ArsC"/>
    <property type="match status" value="1"/>
</dbReference>
<dbReference type="PANTHER" id="PTHR30041">
    <property type="entry name" value="ARSENATE REDUCTASE"/>
    <property type="match status" value="1"/>
</dbReference>
<evidence type="ECO:0000313" key="3">
    <source>
        <dbReference type="EMBL" id="TBU98800.1"/>
    </source>
</evidence>
<dbReference type="CDD" id="cd03033">
    <property type="entry name" value="ArsC_15kD"/>
    <property type="match status" value="1"/>
</dbReference>
<dbReference type="InterPro" id="IPR006503">
    <property type="entry name" value="Nase-assoc"/>
</dbReference>
<comment type="caution">
    <text evidence="3">The sequence shown here is derived from an EMBL/GenBank/DDBJ whole genome shotgun (WGS) entry which is preliminary data.</text>
</comment>
<dbReference type="AlphaFoldDB" id="A0A4Q9RCC5"/>
<reference evidence="3 4" key="1">
    <citation type="submission" date="2018-06" db="EMBL/GenBank/DDBJ databases">
        <title>Three novel Pseudomonas species isolated from symptomatic oak.</title>
        <authorList>
            <person name="Bueno-Gonzalez V."/>
            <person name="Brady C."/>
        </authorList>
    </citation>
    <scope>NUCLEOTIDE SEQUENCE [LARGE SCALE GENOMIC DNA]</scope>
    <source>
        <strain evidence="3 4">P17C</strain>
    </source>
</reference>
<evidence type="ECO:0000256" key="1">
    <source>
        <dbReference type="ARBA" id="ARBA00007198"/>
    </source>
</evidence>
<proteinExistence type="inferred from homology"/>
<dbReference type="PROSITE" id="PS51353">
    <property type="entry name" value="ARSC"/>
    <property type="match status" value="1"/>
</dbReference>
<accession>A0A4Q9RCC5</accession>
<dbReference type="PANTHER" id="PTHR30041:SF8">
    <property type="entry name" value="PROTEIN YFFB"/>
    <property type="match status" value="1"/>
</dbReference>
<dbReference type="Gene3D" id="3.40.30.10">
    <property type="entry name" value="Glutaredoxin"/>
    <property type="match status" value="1"/>
</dbReference>
<dbReference type="RefSeq" id="WP_131183816.1">
    <property type="nucleotide sequence ID" value="NZ_QJUO01000007.1"/>
</dbReference>
<evidence type="ECO:0000256" key="2">
    <source>
        <dbReference type="PROSITE-ProRule" id="PRU01282"/>
    </source>
</evidence>
<keyword evidence="4" id="KW-1185">Reference proteome</keyword>
<evidence type="ECO:0000313" key="4">
    <source>
        <dbReference type="Proteomes" id="UP000292639"/>
    </source>
</evidence>